<dbReference type="KEGG" id="fes:HER31_04505"/>
<comment type="cofactor">
    <cofactor evidence="1">
        <name>[4Fe-4S] cluster</name>
        <dbReference type="ChEBI" id="CHEBI:49883"/>
    </cofactor>
</comment>
<dbReference type="GO" id="GO:0046872">
    <property type="term" value="F:metal ion binding"/>
    <property type="evidence" value="ECO:0007669"/>
    <property type="project" value="UniProtKB-KW"/>
</dbReference>
<dbReference type="SFLD" id="SFLDF00311">
    <property type="entry name" value="heme_degradation_proteins_(Hut"/>
    <property type="match status" value="1"/>
</dbReference>
<evidence type="ECO:0000313" key="7">
    <source>
        <dbReference type="EMBL" id="QIZ76219.1"/>
    </source>
</evidence>
<dbReference type="EMBL" id="CP051180">
    <property type="protein sequence ID" value="QIZ76219.1"/>
    <property type="molecule type" value="Genomic_DNA"/>
</dbReference>
<dbReference type="GO" id="GO:0051539">
    <property type="term" value="F:4 iron, 4 sulfur cluster binding"/>
    <property type="evidence" value="ECO:0007669"/>
    <property type="project" value="TreeGrafter"/>
</dbReference>
<dbReference type="InterPro" id="IPR006638">
    <property type="entry name" value="Elp3/MiaA/NifB-like_rSAM"/>
</dbReference>
<dbReference type="InterPro" id="IPR007197">
    <property type="entry name" value="rSAM"/>
</dbReference>
<dbReference type="PANTHER" id="PTHR13932">
    <property type="entry name" value="COPROPORPHYRINIGEN III OXIDASE"/>
    <property type="match status" value="1"/>
</dbReference>
<evidence type="ECO:0000259" key="6">
    <source>
        <dbReference type="PROSITE" id="PS51918"/>
    </source>
</evidence>
<keyword evidence="3" id="KW-0479">Metal-binding</keyword>
<dbReference type="GO" id="GO:0032259">
    <property type="term" value="P:methylation"/>
    <property type="evidence" value="ECO:0007669"/>
    <property type="project" value="UniProtKB-KW"/>
</dbReference>
<dbReference type="Gene3D" id="3.20.20.70">
    <property type="entry name" value="Aldolase class I"/>
    <property type="match status" value="1"/>
</dbReference>
<dbReference type="Proteomes" id="UP000501602">
    <property type="component" value="Chromosome"/>
</dbReference>
<evidence type="ECO:0000256" key="2">
    <source>
        <dbReference type="ARBA" id="ARBA00022691"/>
    </source>
</evidence>
<reference evidence="7 8" key="1">
    <citation type="submission" date="2020-04" db="EMBL/GenBank/DDBJ databases">
        <title>Ferrimonas sp. S7 isolated from sea water.</title>
        <authorList>
            <person name="Bae S.S."/>
            <person name="Baek K."/>
        </authorList>
    </citation>
    <scope>NUCLEOTIDE SEQUENCE [LARGE SCALE GENOMIC DNA]</scope>
    <source>
        <strain evidence="7 8">S7</strain>
    </source>
</reference>
<feature type="domain" description="Radical SAM core" evidence="6">
    <location>
        <begin position="57"/>
        <end position="299"/>
    </location>
</feature>
<dbReference type="InterPro" id="IPR034505">
    <property type="entry name" value="Coproporphyrinogen-III_oxidase"/>
</dbReference>
<keyword evidence="5" id="KW-0411">Iron-sulfur</keyword>
<dbReference type="PANTHER" id="PTHR13932:SF9">
    <property type="entry name" value="COPROPORPHYRINOGEN III OXIDASE"/>
    <property type="match status" value="1"/>
</dbReference>
<sequence length="450" mass="50318">MKSHFEMDESMTGRSTPDPLKFAFDQKRGAHAGGMGMAPLNAEQAELKITELLSQPATINKRRALYLHIPFCRVRCTFCSFFQYASSRKLVDHYFSLLLQEIARKSATTYAQSAPFHAVYIGGGTPTDLSAAQLKELGQVIRASFPLTPDCEMTLEGRLNRFDDAKFNGALEGGFNRFSFGVQSFNTNVRKAAKRLDDRDYVMSRLKDLNQADQAPIVIDLLFGLPYQTAEIWQQDLEDVIESQVTGVDLYQLIDLKGTPMLSQCEQGKAPPPATTEFKAGLYRMGDAFMAQHRFRQLSCSHWARDGRERSMYNNLVKEGGEILPMGAGAGGNFGGFASMQPRDIDQYEQALTDQQWPSAMLLPKAENTLKSKLVGLCDQGGIARYVIGDELYLHAQPLFQAWADNGLAQFDQHSVNFTLAGRFWQVNLCNGLLKFLEKNPLDSKIERCA</sequence>
<organism evidence="7 8">
    <name type="scientific">Ferrimonas lipolytica</name>
    <dbReference type="NCBI Taxonomy" id="2724191"/>
    <lineage>
        <taxon>Bacteria</taxon>
        <taxon>Pseudomonadati</taxon>
        <taxon>Pseudomonadota</taxon>
        <taxon>Gammaproteobacteria</taxon>
        <taxon>Alteromonadales</taxon>
        <taxon>Ferrimonadaceae</taxon>
        <taxon>Ferrimonas</taxon>
    </lineage>
</organism>
<evidence type="ECO:0000256" key="1">
    <source>
        <dbReference type="ARBA" id="ARBA00001966"/>
    </source>
</evidence>
<dbReference type="Pfam" id="PF04055">
    <property type="entry name" value="Radical_SAM"/>
    <property type="match status" value="1"/>
</dbReference>
<accession>A0A6H1UC49</accession>
<protein>
    <submittedName>
        <fullName evidence="7">Heme anaerobic degradation radical SAM methyltransferase ChuW/HutW</fullName>
    </submittedName>
</protein>
<dbReference type="GO" id="GO:0006779">
    <property type="term" value="P:porphyrin-containing compound biosynthetic process"/>
    <property type="evidence" value="ECO:0007669"/>
    <property type="project" value="TreeGrafter"/>
</dbReference>
<evidence type="ECO:0000256" key="4">
    <source>
        <dbReference type="ARBA" id="ARBA00023004"/>
    </source>
</evidence>
<dbReference type="SUPFAM" id="SSF102114">
    <property type="entry name" value="Radical SAM enzymes"/>
    <property type="match status" value="1"/>
</dbReference>
<dbReference type="SFLD" id="SFLDG01065">
    <property type="entry name" value="anaerobic_coproporphyrinogen-I"/>
    <property type="match status" value="1"/>
</dbReference>
<dbReference type="GO" id="GO:0005737">
    <property type="term" value="C:cytoplasm"/>
    <property type="evidence" value="ECO:0007669"/>
    <property type="project" value="TreeGrafter"/>
</dbReference>
<keyword evidence="2" id="KW-0949">S-adenosyl-L-methionine</keyword>
<evidence type="ECO:0000256" key="3">
    <source>
        <dbReference type="ARBA" id="ARBA00022723"/>
    </source>
</evidence>
<keyword evidence="4" id="KW-0408">Iron</keyword>
<dbReference type="NCBIfam" id="TIGR04107">
    <property type="entry name" value="rSAM_HutW"/>
    <property type="match status" value="1"/>
</dbReference>
<dbReference type="GO" id="GO:0008168">
    <property type="term" value="F:methyltransferase activity"/>
    <property type="evidence" value="ECO:0007669"/>
    <property type="project" value="UniProtKB-KW"/>
</dbReference>
<dbReference type="RefSeq" id="WP_168659479.1">
    <property type="nucleotide sequence ID" value="NZ_CP051180.1"/>
</dbReference>
<dbReference type="SFLD" id="SFLDS00029">
    <property type="entry name" value="Radical_SAM"/>
    <property type="match status" value="1"/>
</dbReference>
<evidence type="ECO:0000256" key="5">
    <source>
        <dbReference type="ARBA" id="ARBA00023014"/>
    </source>
</evidence>
<dbReference type="InterPro" id="IPR058240">
    <property type="entry name" value="rSAM_sf"/>
</dbReference>
<evidence type="ECO:0000313" key="8">
    <source>
        <dbReference type="Proteomes" id="UP000501602"/>
    </source>
</evidence>
<dbReference type="SMART" id="SM00729">
    <property type="entry name" value="Elp3"/>
    <property type="match status" value="1"/>
</dbReference>
<name>A0A6H1UC49_9GAMM</name>
<keyword evidence="7" id="KW-0489">Methyltransferase</keyword>
<proteinExistence type="predicted"/>
<gene>
    <name evidence="7" type="ORF">HER31_04505</name>
</gene>
<keyword evidence="8" id="KW-1185">Reference proteome</keyword>
<dbReference type="InterPro" id="IPR026332">
    <property type="entry name" value="HutW"/>
</dbReference>
<dbReference type="InterPro" id="IPR013785">
    <property type="entry name" value="Aldolase_TIM"/>
</dbReference>
<keyword evidence="7" id="KW-0808">Transferase</keyword>
<dbReference type="AlphaFoldDB" id="A0A6H1UC49"/>
<dbReference type="PROSITE" id="PS51918">
    <property type="entry name" value="RADICAL_SAM"/>
    <property type="match status" value="1"/>
</dbReference>